<dbReference type="EMBL" id="PJZF01000020">
    <property type="protein sequence ID" value="PLR32606.1"/>
    <property type="molecule type" value="Genomic_DNA"/>
</dbReference>
<dbReference type="OrthoDB" id="6195342at2"/>
<organism evidence="1 2">
    <name type="scientific">Chimaeribacter californicus</name>
    <dbReference type="NCBI Taxonomy" id="2060067"/>
    <lineage>
        <taxon>Bacteria</taxon>
        <taxon>Pseudomonadati</taxon>
        <taxon>Pseudomonadota</taxon>
        <taxon>Gammaproteobacteria</taxon>
        <taxon>Enterobacterales</taxon>
        <taxon>Yersiniaceae</taxon>
        <taxon>Chimaeribacter</taxon>
    </lineage>
</organism>
<name>A0A2N5DYF3_9GAMM</name>
<dbReference type="RefSeq" id="WP_101817868.1">
    <property type="nucleotide sequence ID" value="NZ_PJZF01000020.1"/>
</dbReference>
<evidence type="ECO:0000313" key="2">
    <source>
        <dbReference type="Proteomes" id="UP000234240"/>
    </source>
</evidence>
<proteinExistence type="predicted"/>
<gene>
    <name evidence="1" type="ORF">CYR55_18695</name>
</gene>
<reference evidence="1 2" key="1">
    <citation type="submission" date="2017-12" db="EMBL/GenBank/DDBJ databases">
        <title>Characterization of six clinical isolates of Enterochimera gen. nov., a novel genus of the Yersiniaciae family and the three species Enterochimera arupensis sp. nov., Enterochimera coloradensis sp. nov, and Enterochimera californica sp. nov.</title>
        <authorList>
            <person name="Rossi A."/>
            <person name="Fisher M."/>
        </authorList>
    </citation>
    <scope>NUCLEOTIDE SEQUENCE [LARGE SCALE GENOMIC DNA]</scope>
    <source>
        <strain evidence="2">2015-Iso6</strain>
    </source>
</reference>
<dbReference type="NCBIfam" id="NF007377">
    <property type="entry name" value="PRK09885.1"/>
    <property type="match status" value="1"/>
</dbReference>
<dbReference type="Pfam" id="PF13957">
    <property type="entry name" value="YafO_toxin"/>
    <property type="match status" value="1"/>
</dbReference>
<protein>
    <submittedName>
        <fullName evidence="1">Toxin YafO</fullName>
    </submittedName>
</protein>
<accession>A0A2N5DYF3</accession>
<comment type="caution">
    <text evidence="1">The sequence shown here is derived from an EMBL/GenBank/DDBJ whole genome shotgun (WGS) entry which is preliminary data.</text>
</comment>
<sequence>MSIRIFKSTWIRHQLSQQELADLVADFLLYKQGGVLPDTFGRDAPYDDDRTNPLVKQEQVMHVHLADGDHPFPRHLRQFTRTSDNAHLVYCHGAMHPDSYLLIIILKPEAHKMARDNNPMHQIGKMAEAFRMKY</sequence>
<keyword evidence="2" id="KW-1185">Reference proteome</keyword>
<evidence type="ECO:0000313" key="1">
    <source>
        <dbReference type="EMBL" id="PLR32606.1"/>
    </source>
</evidence>
<dbReference type="AlphaFoldDB" id="A0A2N5DYF3"/>
<dbReference type="InterPro" id="IPR020353">
    <property type="entry name" value="Toxin_YafO"/>
</dbReference>
<dbReference type="Proteomes" id="UP000234240">
    <property type="component" value="Unassembled WGS sequence"/>
</dbReference>